<keyword evidence="1" id="KW-1133">Transmembrane helix</keyword>
<feature type="transmembrane region" description="Helical" evidence="1">
    <location>
        <begin position="119"/>
        <end position="139"/>
    </location>
</feature>
<comment type="caution">
    <text evidence="2">The sequence shown here is derived from an EMBL/GenBank/DDBJ whole genome shotgun (WGS) entry which is preliminary data.</text>
</comment>
<evidence type="ECO:0000256" key="1">
    <source>
        <dbReference type="SAM" id="Phobius"/>
    </source>
</evidence>
<feature type="transmembrane region" description="Helical" evidence="1">
    <location>
        <begin position="13"/>
        <end position="30"/>
    </location>
</feature>
<sequence>MIAFLLSKTAFDALFLPAAIAAAFIAFAPMRDKPHPAGIGLAIAFWMGVLMIRTLPIWPAVGGMGLTPYLGIAGLGIGLFADRPRFRLLACGFFVLLIPLITVLLIGPQEYGGRLRGGIWLIYPSLIAAGFLIFGRLVLMGPRLAAGRALFFASTALCVVAFLYGTRLGLHALSLSAAIAGTGLALWRLQMRWPYSASFAAGSLYFALAATLIFSRDMLALPVAISFLAFFVPSLALWAAKSKPAARLIFEIIAGSIIILSAGLVFTYPL</sequence>
<feature type="transmembrane region" description="Helical" evidence="1">
    <location>
        <begin position="88"/>
        <end position="107"/>
    </location>
</feature>
<proteinExistence type="predicted"/>
<gene>
    <name evidence="2" type="ORF">JCM17846_16190</name>
</gene>
<protein>
    <submittedName>
        <fullName evidence="2">Uncharacterized protein</fullName>
    </submittedName>
</protein>
<accession>A0A5A7N7I6</accession>
<feature type="transmembrane region" description="Helical" evidence="1">
    <location>
        <begin position="220"/>
        <end position="239"/>
    </location>
</feature>
<feature type="transmembrane region" description="Helical" evidence="1">
    <location>
        <begin position="194"/>
        <end position="214"/>
    </location>
</feature>
<feature type="transmembrane region" description="Helical" evidence="1">
    <location>
        <begin position="37"/>
        <end position="55"/>
    </location>
</feature>
<name>A0A5A7N7I6_9PROT</name>
<keyword evidence="1" id="KW-0812">Transmembrane</keyword>
<feature type="transmembrane region" description="Helical" evidence="1">
    <location>
        <begin position="248"/>
        <end position="268"/>
    </location>
</feature>
<evidence type="ECO:0000313" key="3">
    <source>
        <dbReference type="Proteomes" id="UP000324996"/>
    </source>
</evidence>
<dbReference type="Proteomes" id="UP000324996">
    <property type="component" value="Unassembled WGS sequence"/>
</dbReference>
<keyword evidence="1" id="KW-0472">Membrane</keyword>
<organism evidence="2 3">
    <name type="scientific">Iodidimonas nitroreducens</name>
    <dbReference type="NCBI Taxonomy" id="1236968"/>
    <lineage>
        <taxon>Bacteria</taxon>
        <taxon>Pseudomonadati</taxon>
        <taxon>Pseudomonadota</taxon>
        <taxon>Alphaproteobacteria</taxon>
        <taxon>Iodidimonadales</taxon>
        <taxon>Iodidimonadaceae</taxon>
        <taxon>Iodidimonas</taxon>
    </lineage>
</organism>
<feature type="transmembrane region" description="Helical" evidence="1">
    <location>
        <begin position="61"/>
        <end position="81"/>
    </location>
</feature>
<dbReference type="RefSeq" id="WP_042087321.1">
    <property type="nucleotide sequence ID" value="NZ_BKCN01000006.1"/>
</dbReference>
<feature type="transmembrane region" description="Helical" evidence="1">
    <location>
        <begin position="146"/>
        <end position="164"/>
    </location>
</feature>
<dbReference type="AlphaFoldDB" id="A0A5A7N7I6"/>
<keyword evidence="3" id="KW-1185">Reference proteome</keyword>
<feature type="transmembrane region" description="Helical" evidence="1">
    <location>
        <begin position="170"/>
        <end position="187"/>
    </location>
</feature>
<reference evidence="2 3" key="1">
    <citation type="submission" date="2019-09" db="EMBL/GenBank/DDBJ databases">
        <title>NBRP : Genome information of microbial organism related human and environment.</title>
        <authorList>
            <person name="Hattori M."/>
            <person name="Oshima K."/>
            <person name="Inaba H."/>
            <person name="Suda W."/>
            <person name="Sakamoto M."/>
            <person name="Iino T."/>
            <person name="Kitahara M."/>
            <person name="Oshida Y."/>
            <person name="Iida T."/>
            <person name="Kudo T."/>
            <person name="Itoh T."/>
            <person name="Ohkuma M."/>
        </authorList>
    </citation>
    <scope>NUCLEOTIDE SEQUENCE [LARGE SCALE GENOMIC DNA]</scope>
    <source>
        <strain evidence="2 3">Q-1</strain>
    </source>
</reference>
<dbReference type="EMBL" id="BKCN01000006">
    <property type="protein sequence ID" value="GER03937.1"/>
    <property type="molecule type" value="Genomic_DNA"/>
</dbReference>
<evidence type="ECO:0000313" key="2">
    <source>
        <dbReference type="EMBL" id="GER03937.1"/>
    </source>
</evidence>